<protein>
    <submittedName>
        <fullName evidence="1">CsbD-like protein</fullName>
    </submittedName>
</protein>
<comment type="caution">
    <text evidence="1">The sequence shown here is derived from an EMBL/GenBank/DDBJ whole genome shotgun (WGS) entry which is preliminary data.</text>
</comment>
<dbReference type="AlphaFoldDB" id="G5K3I2"/>
<gene>
    <name evidence="1" type="ORF">STRIC_1351</name>
</gene>
<evidence type="ECO:0000313" key="1">
    <source>
        <dbReference type="EMBL" id="EHI69608.1"/>
    </source>
</evidence>
<keyword evidence="2" id="KW-1185">Reference proteome</keyword>
<name>G5K3I2_9STRE</name>
<dbReference type="eggNOG" id="COG3237">
    <property type="taxonomic scope" value="Bacteria"/>
</dbReference>
<organism evidence="1 2">
    <name type="scientific">Streptococcus ictaluri 707-05</name>
    <dbReference type="NCBI Taxonomy" id="764299"/>
    <lineage>
        <taxon>Bacteria</taxon>
        <taxon>Bacillati</taxon>
        <taxon>Bacillota</taxon>
        <taxon>Bacilli</taxon>
        <taxon>Lactobacillales</taxon>
        <taxon>Streptococcaceae</taxon>
        <taxon>Streptococcus</taxon>
    </lineage>
</organism>
<dbReference type="OrthoDB" id="1632173at2"/>
<dbReference type="EMBL" id="AEUX02000006">
    <property type="protein sequence ID" value="EHI69608.1"/>
    <property type="molecule type" value="Genomic_DNA"/>
</dbReference>
<dbReference type="STRING" id="764299.STRIC_1351"/>
<dbReference type="RefSeq" id="WP_008089059.1">
    <property type="nucleotide sequence ID" value="NZ_AEUX02000006.1"/>
</dbReference>
<dbReference type="Proteomes" id="UP000003330">
    <property type="component" value="Unassembled WGS sequence"/>
</dbReference>
<proteinExistence type="predicted"/>
<reference evidence="1 2" key="1">
    <citation type="journal article" date="2014" name="Int. J. Syst. Evol. Microbiol.">
        <title>Phylogenomics and the dynamic genome evolution of the genus Streptococcus.</title>
        <authorList>
            <consortium name="The Broad Institute Genome Sequencing Platform"/>
            <person name="Richards V.P."/>
            <person name="Palmer S.R."/>
            <person name="Pavinski Bitar P.D."/>
            <person name="Qin X."/>
            <person name="Weinstock G.M."/>
            <person name="Highlander S.K."/>
            <person name="Town C.D."/>
            <person name="Burne R.A."/>
            <person name="Stanhope M.J."/>
        </authorList>
    </citation>
    <scope>NUCLEOTIDE SEQUENCE [LARGE SCALE GENOMIC DNA]</scope>
    <source>
        <strain evidence="1 2">707-05</strain>
    </source>
</reference>
<dbReference type="SUPFAM" id="SSF69047">
    <property type="entry name" value="Hypothetical protein YjbJ"/>
    <property type="match status" value="1"/>
</dbReference>
<accession>G5K3I2</accession>
<dbReference type="InterPro" id="IPR036629">
    <property type="entry name" value="YjbJ_sf"/>
</dbReference>
<evidence type="ECO:0000313" key="2">
    <source>
        <dbReference type="Proteomes" id="UP000003330"/>
    </source>
</evidence>
<sequence>MSEEKLKAKLAQVKGGLKEGAGKVSGDKELEAKGFMEKTLAKGKELAEEAKEAVEDAFDHVKDKMK</sequence>
<dbReference type="Gene3D" id="1.10.1470.10">
    <property type="entry name" value="YjbJ"/>
    <property type="match status" value="1"/>
</dbReference>